<gene>
    <name evidence="1" type="ORF">OPV22_026851</name>
</gene>
<dbReference type="Proteomes" id="UP001222027">
    <property type="component" value="Unassembled WGS sequence"/>
</dbReference>
<sequence length="144" mass="15821">MERGTSPRSGWAVVENNVLFWLPLQVAADARIGGCSTPRTEPSDNDVCLSTSCGGAHPLRLRDAHPINLIEGCRQASHLHQAFAQSQAQRGGRRRFPQNWPGNCILKLVFSHQQSLMLGGVCFTLGIMAKLFFCNMNNQGSELD</sequence>
<name>A0AAV8PYT8_ENSVE</name>
<evidence type="ECO:0000313" key="2">
    <source>
        <dbReference type="Proteomes" id="UP001222027"/>
    </source>
</evidence>
<dbReference type="EMBL" id="JAQQAF010000008">
    <property type="protein sequence ID" value="KAJ8464299.1"/>
    <property type="molecule type" value="Genomic_DNA"/>
</dbReference>
<organism evidence="1 2">
    <name type="scientific">Ensete ventricosum</name>
    <name type="common">Abyssinian banana</name>
    <name type="synonym">Musa ensete</name>
    <dbReference type="NCBI Taxonomy" id="4639"/>
    <lineage>
        <taxon>Eukaryota</taxon>
        <taxon>Viridiplantae</taxon>
        <taxon>Streptophyta</taxon>
        <taxon>Embryophyta</taxon>
        <taxon>Tracheophyta</taxon>
        <taxon>Spermatophyta</taxon>
        <taxon>Magnoliopsida</taxon>
        <taxon>Liliopsida</taxon>
        <taxon>Zingiberales</taxon>
        <taxon>Musaceae</taxon>
        <taxon>Ensete</taxon>
    </lineage>
</organism>
<reference evidence="1 2" key="1">
    <citation type="submission" date="2022-12" db="EMBL/GenBank/DDBJ databases">
        <title>Chromosome-scale assembly of the Ensete ventricosum genome.</title>
        <authorList>
            <person name="Dussert Y."/>
            <person name="Stocks J."/>
            <person name="Wendawek A."/>
            <person name="Woldeyes F."/>
            <person name="Nichols R.A."/>
            <person name="Borrell J.S."/>
        </authorList>
    </citation>
    <scope>NUCLEOTIDE SEQUENCE [LARGE SCALE GENOMIC DNA]</scope>
    <source>
        <strain evidence="2">cv. Maze</strain>
        <tissue evidence="1">Seeds</tissue>
    </source>
</reference>
<comment type="caution">
    <text evidence="1">The sequence shown here is derived from an EMBL/GenBank/DDBJ whole genome shotgun (WGS) entry which is preliminary data.</text>
</comment>
<accession>A0AAV8PYT8</accession>
<keyword evidence="2" id="KW-1185">Reference proteome</keyword>
<dbReference type="AlphaFoldDB" id="A0AAV8PYT8"/>
<evidence type="ECO:0000313" key="1">
    <source>
        <dbReference type="EMBL" id="KAJ8464299.1"/>
    </source>
</evidence>
<protein>
    <submittedName>
        <fullName evidence="1">Uncharacterized protein</fullName>
    </submittedName>
</protein>
<proteinExistence type="predicted"/>